<evidence type="ECO:0000313" key="1">
    <source>
        <dbReference type="EMBL" id="SEF89146.1"/>
    </source>
</evidence>
<gene>
    <name evidence="1" type="ORF">SAMN05216354_1963</name>
</gene>
<accession>A0A1H5VQ57</accession>
<reference evidence="1 2" key="1">
    <citation type="submission" date="2016-10" db="EMBL/GenBank/DDBJ databases">
        <authorList>
            <person name="de Groot N.N."/>
        </authorList>
    </citation>
    <scope>NUCLEOTIDE SEQUENCE [LARGE SCALE GENOMIC DNA]</scope>
    <source>
        <strain evidence="1 2">AR32</strain>
    </source>
</reference>
<dbReference type="InterPro" id="IPR019292">
    <property type="entry name" value="McrC"/>
</dbReference>
<protein>
    <submittedName>
        <fullName evidence="1">McrBC 5-methylcytosine restriction system component</fullName>
    </submittedName>
</protein>
<dbReference type="Pfam" id="PF10117">
    <property type="entry name" value="McrBC"/>
    <property type="match status" value="1"/>
</dbReference>
<organism evidence="1 2">
    <name type="scientific">Xylanibacter ruminicola</name>
    <name type="common">Prevotella ruminicola</name>
    <dbReference type="NCBI Taxonomy" id="839"/>
    <lineage>
        <taxon>Bacteria</taxon>
        <taxon>Pseudomonadati</taxon>
        <taxon>Bacteroidota</taxon>
        <taxon>Bacteroidia</taxon>
        <taxon>Bacteroidales</taxon>
        <taxon>Prevotellaceae</taxon>
        <taxon>Xylanibacter</taxon>
    </lineage>
</organism>
<dbReference type="AlphaFoldDB" id="A0A1H5VQ57"/>
<sequence length="454" mass="52589">MADNLKTNIDLQKRQLRPAILSLKVLSEKTISFNELKKDWKGIDTRKDAERHIIEFININSPVFDFLGINTQLARDSNGASAIQFTTSKYAGCVPLLSPGTGMPYGELIVEGLYGENLSELISVIKEDLKIEYDERFQINTINTVKPPLYLECQKFIDKYIEAKRYHWRKFKNVEVNQLFPNSSTRWDKYAVRDIDPWSALKYPNRNNTLTCDHEEWRALTYILHLSINEIMKPSTPLRSKAPYLSQISLLSKQYDVNRLKPVTSIPLRTSDPAIIKETKEIGMRILQNNVSSKRAWRIDYSEFFERYVQYVLKQVAGLKGAKLDSNKKYRIGGEKTAWTLSYLEPDAVMYKGDVQYIIDAKYKSHMYNVNRMGEDLKETFREDFHQVLAYSSFGGNKQKHVMLIYPSNYFVSRELNVYSGINGYSAKAYLIGIPLQKSELEETKRNLSQLISL</sequence>
<name>A0A1H5VQ57_XYLRU</name>
<dbReference type="Proteomes" id="UP000236735">
    <property type="component" value="Unassembled WGS sequence"/>
</dbReference>
<dbReference type="EMBL" id="FNUV01000005">
    <property type="protein sequence ID" value="SEF89146.1"/>
    <property type="molecule type" value="Genomic_DNA"/>
</dbReference>
<proteinExistence type="predicted"/>
<evidence type="ECO:0000313" key="2">
    <source>
        <dbReference type="Proteomes" id="UP000236735"/>
    </source>
</evidence>